<dbReference type="Gene3D" id="3.40.50.150">
    <property type="entry name" value="Vaccinia Virus protein VP39"/>
    <property type="match status" value="1"/>
</dbReference>
<proteinExistence type="predicted"/>
<dbReference type="GO" id="GO:0008168">
    <property type="term" value="F:methyltransferase activity"/>
    <property type="evidence" value="ECO:0007669"/>
    <property type="project" value="UniProtKB-KW"/>
</dbReference>
<dbReference type="InterPro" id="IPR006342">
    <property type="entry name" value="FkbM_mtfrase"/>
</dbReference>
<accession>A0A1Z4JLI6</accession>
<evidence type="ECO:0000259" key="1">
    <source>
        <dbReference type="Pfam" id="PF05050"/>
    </source>
</evidence>
<dbReference type="SUPFAM" id="SSF53335">
    <property type="entry name" value="S-adenosyl-L-methionine-dependent methyltransferases"/>
    <property type="match status" value="1"/>
</dbReference>
<sequence length="311" mass="35361">MQLAITRTPNTVEKCILHSVSHLFRYWVKRGRNLLFWAVPQDAIFDYDFTVLEQGKPYSGNLKFGIDYQVFFSQPYEPQNAQILTTIATCLAQFRRSVHFIDVGANVGFTSNLMLGKVDSIHSFEPHPKIFQSLLAKWKNYADHTWQIHPFGLGAQEIELAYYEPASHNTGTGSFVAGASWNQNIPIALPIRKGDQVLTELEVSEVALIKIDVEGFEPFVLQGLSETLKRDRPVILMELSTLTDQILKEHNLSLQALLYEDAIAVAIHPQTHGKFQLEVQDFSQLESRHQDILILPAEQAKVILEQFESLR</sequence>
<evidence type="ECO:0000313" key="3">
    <source>
        <dbReference type="Proteomes" id="UP000217895"/>
    </source>
</evidence>
<dbReference type="InterPro" id="IPR029063">
    <property type="entry name" value="SAM-dependent_MTases_sf"/>
</dbReference>
<dbReference type="Proteomes" id="UP000217895">
    <property type="component" value="Chromosome"/>
</dbReference>
<dbReference type="InterPro" id="IPR052514">
    <property type="entry name" value="SAM-dependent_MTase"/>
</dbReference>
<reference evidence="2 3" key="1">
    <citation type="submission" date="2017-06" db="EMBL/GenBank/DDBJ databases">
        <title>Genome sequencing of cyanobaciteial culture collection at National Institute for Environmental Studies (NIES).</title>
        <authorList>
            <person name="Hirose Y."/>
            <person name="Shimura Y."/>
            <person name="Fujisawa T."/>
            <person name="Nakamura Y."/>
            <person name="Kawachi M."/>
        </authorList>
    </citation>
    <scope>NUCLEOTIDE SEQUENCE [LARGE SCALE GENOMIC DNA]</scope>
    <source>
        <strain evidence="2 3">NIES-2135</strain>
    </source>
</reference>
<gene>
    <name evidence="2" type="ORF">NIES2135_44890</name>
</gene>
<organism evidence="2 3">
    <name type="scientific">Leptolyngbya boryana NIES-2135</name>
    <dbReference type="NCBI Taxonomy" id="1973484"/>
    <lineage>
        <taxon>Bacteria</taxon>
        <taxon>Bacillati</taxon>
        <taxon>Cyanobacteriota</taxon>
        <taxon>Cyanophyceae</taxon>
        <taxon>Leptolyngbyales</taxon>
        <taxon>Leptolyngbyaceae</taxon>
        <taxon>Leptolyngbya group</taxon>
        <taxon>Leptolyngbya</taxon>
    </lineage>
</organism>
<dbReference type="GO" id="GO:0032259">
    <property type="term" value="P:methylation"/>
    <property type="evidence" value="ECO:0007669"/>
    <property type="project" value="UniProtKB-KW"/>
</dbReference>
<name>A0A1Z4JLI6_LEPBY</name>
<dbReference type="NCBIfam" id="TIGR01444">
    <property type="entry name" value="fkbM_fam"/>
    <property type="match status" value="1"/>
</dbReference>
<keyword evidence="3" id="KW-1185">Reference proteome</keyword>
<dbReference type="PANTHER" id="PTHR34203">
    <property type="entry name" value="METHYLTRANSFERASE, FKBM FAMILY PROTEIN"/>
    <property type="match status" value="1"/>
</dbReference>
<protein>
    <submittedName>
        <fullName evidence="2">Methyltransferase FkbM</fullName>
    </submittedName>
</protein>
<feature type="domain" description="Methyltransferase FkbM" evidence="1">
    <location>
        <begin position="102"/>
        <end position="247"/>
    </location>
</feature>
<dbReference type="AlphaFoldDB" id="A0A1Z4JLI6"/>
<dbReference type="Pfam" id="PF05050">
    <property type="entry name" value="Methyltransf_21"/>
    <property type="match status" value="1"/>
</dbReference>
<dbReference type="PANTHER" id="PTHR34203:SF15">
    <property type="entry name" value="SLL1173 PROTEIN"/>
    <property type="match status" value="1"/>
</dbReference>
<keyword evidence="2" id="KW-0489">Methyltransferase</keyword>
<dbReference type="EMBL" id="AP018203">
    <property type="protein sequence ID" value="BAY57619.1"/>
    <property type="molecule type" value="Genomic_DNA"/>
</dbReference>
<evidence type="ECO:0000313" key="2">
    <source>
        <dbReference type="EMBL" id="BAY57619.1"/>
    </source>
</evidence>
<keyword evidence="2" id="KW-0808">Transferase</keyword>